<reference evidence="1" key="2">
    <citation type="submission" date="2020-05" db="UniProtKB">
        <authorList>
            <consortium name="EnsemblMetazoa"/>
        </authorList>
    </citation>
    <scope>IDENTIFICATION</scope>
    <source>
        <strain evidence="1">IAEA</strain>
    </source>
</reference>
<dbReference type="Proteomes" id="UP000092460">
    <property type="component" value="Unassembled WGS sequence"/>
</dbReference>
<evidence type="ECO:0000313" key="2">
    <source>
        <dbReference type="Proteomes" id="UP000092460"/>
    </source>
</evidence>
<sequence>MRLSPTSCSGCNARARRWARRSSRRLRSHDKHRHVIEVAVARIVILGQRADDELLRALGLVAAAISCADTTFSGAVDFPALILEPPDQLHSHDLTYHHYLYQFPFLRQKSSLKRKVVK</sequence>
<reference evidence="2" key="1">
    <citation type="submission" date="2015-01" db="EMBL/GenBank/DDBJ databases">
        <authorList>
            <person name="Aksoy S."/>
            <person name="Warren W."/>
            <person name="Wilson R.K."/>
        </authorList>
    </citation>
    <scope>NUCLEOTIDE SEQUENCE [LARGE SCALE GENOMIC DNA]</scope>
    <source>
        <strain evidence="2">IAEA</strain>
    </source>
</reference>
<proteinExistence type="predicted"/>
<accession>A0A1B0B8I0</accession>
<evidence type="ECO:0000313" key="1">
    <source>
        <dbReference type="EnsemblMetazoa" id="GPPI022293-PA"/>
    </source>
</evidence>
<keyword evidence="2" id="KW-1185">Reference proteome</keyword>
<dbReference type="EMBL" id="JXJN01009942">
    <property type="status" value="NOT_ANNOTATED_CDS"/>
    <property type="molecule type" value="Genomic_DNA"/>
</dbReference>
<dbReference type="EnsemblMetazoa" id="GPPI022293-RA">
    <property type="protein sequence ID" value="GPPI022293-PA"/>
    <property type="gene ID" value="GPPI022293"/>
</dbReference>
<dbReference type="AlphaFoldDB" id="A0A1B0B8I0"/>
<name>A0A1B0B8I0_9MUSC</name>
<protein>
    <submittedName>
        <fullName evidence="1">Uncharacterized protein</fullName>
    </submittedName>
</protein>
<dbReference type="VEuPathDB" id="VectorBase:GPPI022293"/>
<organism evidence="1 2">
    <name type="scientific">Glossina palpalis gambiensis</name>
    <dbReference type="NCBI Taxonomy" id="67801"/>
    <lineage>
        <taxon>Eukaryota</taxon>
        <taxon>Metazoa</taxon>
        <taxon>Ecdysozoa</taxon>
        <taxon>Arthropoda</taxon>
        <taxon>Hexapoda</taxon>
        <taxon>Insecta</taxon>
        <taxon>Pterygota</taxon>
        <taxon>Neoptera</taxon>
        <taxon>Endopterygota</taxon>
        <taxon>Diptera</taxon>
        <taxon>Brachycera</taxon>
        <taxon>Muscomorpha</taxon>
        <taxon>Hippoboscoidea</taxon>
        <taxon>Glossinidae</taxon>
        <taxon>Glossina</taxon>
    </lineage>
</organism>